<dbReference type="CDD" id="cd00610">
    <property type="entry name" value="OAT_like"/>
    <property type="match status" value="1"/>
</dbReference>
<keyword evidence="6" id="KW-1185">Reference proteome</keyword>
<dbReference type="PANTHER" id="PTHR43094">
    <property type="entry name" value="AMINOTRANSFERASE"/>
    <property type="match status" value="1"/>
</dbReference>
<dbReference type="InterPro" id="IPR015424">
    <property type="entry name" value="PyrdxlP-dep_Trfase"/>
</dbReference>
<dbReference type="InterPro" id="IPR005814">
    <property type="entry name" value="Aminotrans_3"/>
</dbReference>
<reference evidence="5" key="1">
    <citation type="journal article" date="2023" name="Mol. Phylogenet. Evol.">
        <title>Genome-scale phylogeny and comparative genomics of the fungal order Sordariales.</title>
        <authorList>
            <person name="Hensen N."/>
            <person name="Bonometti L."/>
            <person name="Westerberg I."/>
            <person name="Brannstrom I.O."/>
            <person name="Guillou S."/>
            <person name="Cros-Aarteil S."/>
            <person name="Calhoun S."/>
            <person name="Haridas S."/>
            <person name="Kuo A."/>
            <person name="Mondo S."/>
            <person name="Pangilinan J."/>
            <person name="Riley R."/>
            <person name="LaButti K."/>
            <person name="Andreopoulos B."/>
            <person name="Lipzen A."/>
            <person name="Chen C."/>
            <person name="Yan M."/>
            <person name="Daum C."/>
            <person name="Ng V."/>
            <person name="Clum A."/>
            <person name="Steindorff A."/>
            <person name="Ohm R.A."/>
            <person name="Martin F."/>
            <person name="Silar P."/>
            <person name="Natvig D.O."/>
            <person name="Lalanne C."/>
            <person name="Gautier V."/>
            <person name="Ament-Velasquez S.L."/>
            <person name="Kruys A."/>
            <person name="Hutchinson M.I."/>
            <person name="Powell A.J."/>
            <person name="Barry K."/>
            <person name="Miller A.N."/>
            <person name="Grigoriev I.V."/>
            <person name="Debuchy R."/>
            <person name="Gladieux P."/>
            <person name="Hiltunen Thoren M."/>
            <person name="Johannesson H."/>
        </authorList>
    </citation>
    <scope>NUCLEOTIDE SEQUENCE</scope>
    <source>
        <strain evidence="5">PSN309</strain>
    </source>
</reference>
<dbReference type="GO" id="GO:0005829">
    <property type="term" value="C:cytosol"/>
    <property type="evidence" value="ECO:0007669"/>
    <property type="project" value="TreeGrafter"/>
</dbReference>
<dbReference type="AlphaFoldDB" id="A0AAN7AK27"/>
<comment type="caution">
    <text evidence="5">The sequence shown here is derived from an EMBL/GenBank/DDBJ whole genome shotgun (WGS) entry which is preliminary data.</text>
</comment>
<dbReference type="Gene3D" id="3.90.1150.10">
    <property type="entry name" value="Aspartate Aminotransferase, domain 1"/>
    <property type="match status" value="1"/>
</dbReference>
<sequence length="481" mass="53134">MGQIFSSNRHSPLQTSPHKTEADIRDSSLEVDCLSQDNQQVPATDAIPLLKKAKGHYWYPTTGPKILDACGGAGVACLGHGRKDIAKAVSKQMSKIHYASYAHFKLDPVLELEKFLIESTEGVMGKVYLMCSGSEATEASLKLALEYHIWNHQPSRINFISRSESYHGTTLGSLSASGHPARREPFLSLLNRENFSHIPACNPYRQRLPSETDVAFIARKTAELETEFLRLGPETVAAVILEPVVGAALGCVPPPKGYLAAIKTVCKKYGALVIFDEVMCGMGRTGWLHAWQEENTPPDLQCTAKSFSAGYLPASALLVSSSITQFMNNSSPQKTFTHGHTYQNHPAVAAAALKVQRIIRDEHLLENVQTQGALLERLLKERLATHQNVGEIRGKGLFWGIEFVTEKKTKQPFAPEMQIAQLVQKLAMKKYQVLVYHGQGCAGERRGDHVMVMPAYDVSSGLVREIVERVSKAVEEVFRDL</sequence>
<dbReference type="Gene3D" id="3.40.640.10">
    <property type="entry name" value="Type I PLP-dependent aspartate aminotransferase-like (Major domain)"/>
    <property type="match status" value="1"/>
</dbReference>
<evidence type="ECO:0000256" key="1">
    <source>
        <dbReference type="ARBA" id="ARBA00008954"/>
    </source>
</evidence>
<reference evidence="5" key="2">
    <citation type="submission" date="2023-05" db="EMBL/GenBank/DDBJ databases">
        <authorList>
            <consortium name="Lawrence Berkeley National Laboratory"/>
            <person name="Steindorff A."/>
            <person name="Hensen N."/>
            <person name="Bonometti L."/>
            <person name="Westerberg I."/>
            <person name="Brannstrom I.O."/>
            <person name="Guillou S."/>
            <person name="Cros-Aarteil S."/>
            <person name="Calhoun S."/>
            <person name="Haridas S."/>
            <person name="Kuo A."/>
            <person name="Mondo S."/>
            <person name="Pangilinan J."/>
            <person name="Riley R."/>
            <person name="Labutti K."/>
            <person name="Andreopoulos B."/>
            <person name="Lipzen A."/>
            <person name="Chen C."/>
            <person name="Yanf M."/>
            <person name="Daum C."/>
            <person name="Ng V."/>
            <person name="Clum A."/>
            <person name="Ohm R."/>
            <person name="Martin F."/>
            <person name="Silar P."/>
            <person name="Natvig D."/>
            <person name="Lalanne C."/>
            <person name="Gautier V."/>
            <person name="Ament-Velasquez S.L."/>
            <person name="Kruys A."/>
            <person name="Hutchinson M.I."/>
            <person name="Powell A.J."/>
            <person name="Barry K."/>
            <person name="Miller A.N."/>
            <person name="Grigoriev I.V."/>
            <person name="Debuchy R."/>
            <person name="Gladieux P."/>
            <person name="Thoren M.H."/>
            <person name="Johannesson H."/>
        </authorList>
    </citation>
    <scope>NUCLEOTIDE SEQUENCE</scope>
    <source>
        <strain evidence="5">PSN309</strain>
    </source>
</reference>
<dbReference type="PANTHER" id="PTHR43094:SF1">
    <property type="entry name" value="AMINOTRANSFERASE CLASS-III"/>
    <property type="match status" value="1"/>
</dbReference>
<feature type="compositionally biased region" description="Polar residues" evidence="4">
    <location>
        <begin position="1"/>
        <end position="17"/>
    </location>
</feature>
<keyword evidence="5" id="KW-0808">Transferase</keyword>
<dbReference type="SUPFAM" id="SSF53383">
    <property type="entry name" value="PLP-dependent transferases"/>
    <property type="match status" value="1"/>
</dbReference>
<dbReference type="InterPro" id="IPR015422">
    <property type="entry name" value="PyrdxlP-dep_Trfase_small"/>
</dbReference>
<evidence type="ECO:0000256" key="3">
    <source>
        <dbReference type="RuleBase" id="RU003560"/>
    </source>
</evidence>
<proteinExistence type="inferred from homology"/>
<evidence type="ECO:0000256" key="2">
    <source>
        <dbReference type="ARBA" id="ARBA00022898"/>
    </source>
</evidence>
<dbReference type="Pfam" id="PF00202">
    <property type="entry name" value="Aminotran_3"/>
    <property type="match status" value="1"/>
</dbReference>
<dbReference type="GO" id="GO:0008483">
    <property type="term" value="F:transaminase activity"/>
    <property type="evidence" value="ECO:0007669"/>
    <property type="project" value="InterPro"/>
</dbReference>
<gene>
    <name evidence="5" type="ORF">QBC35DRAFT_492999</name>
</gene>
<dbReference type="GO" id="GO:0030170">
    <property type="term" value="F:pyridoxal phosphate binding"/>
    <property type="evidence" value="ECO:0007669"/>
    <property type="project" value="InterPro"/>
</dbReference>
<feature type="region of interest" description="Disordered" evidence="4">
    <location>
        <begin position="1"/>
        <end position="22"/>
    </location>
</feature>
<keyword evidence="2 3" id="KW-0663">Pyridoxal phosphate</keyword>
<evidence type="ECO:0000313" key="6">
    <source>
        <dbReference type="Proteomes" id="UP001302126"/>
    </source>
</evidence>
<dbReference type="InterPro" id="IPR015421">
    <property type="entry name" value="PyrdxlP-dep_Trfase_major"/>
</dbReference>
<comment type="similarity">
    <text evidence="1 3">Belongs to the class-III pyridoxal-phosphate-dependent aminotransferase family.</text>
</comment>
<protein>
    <submittedName>
        <fullName evidence="5">Pyridoxal phosphate-dependent transferase</fullName>
    </submittedName>
</protein>
<name>A0AAN7AK27_9PEZI</name>
<evidence type="ECO:0000313" key="5">
    <source>
        <dbReference type="EMBL" id="KAK4189564.1"/>
    </source>
</evidence>
<dbReference type="Proteomes" id="UP001302126">
    <property type="component" value="Unassembled WGS sequence"/>
</dbReference>
<organism evidence="5 6">
    <name type="scientific">Podospora australis</name>
    <dbReference type="NCBI Taxonomy" id="1536484"/>
    <lineage>
        <taxon>Eukaryota</taxon>
        <taxon>Fungi</taxon>
        <taxon>Dikarya</taxon>
        <taxon>Ascomycota</taxon>
        <taxon>Pezizomycotina</taxon>
        <taxon>Sordariomycetes</taxon>
        <taxon>Sordariomycetidae</taxon>
        <taxon>Sordariales</taxon>
        <taxon>Podosporaceae</taxon>
        <taxon>Podospora</taxon>
    </lineage>
</organism>
<dbReference type="EMBL" id="MU864374">
    <property type="protein sequence ID" value="KAK4189564.1"/>
    <property type="molecule type" value="Genomic_DNA"/>
</dbReference>
<evidence type="ECO:0000256" key="4">
    <source>
        <dbReference type="SAM" id="MobiDB-lite"/>
    </source>
</evidence>
<accession>A0AAN7AK27</accession>